<protein>
    <submittedName>
        <fullName evidence="2">Membrane protein</fullName>
    </submittedName>
</protein>
<dbReference type="Proteomes" id="UP000019439">
    <property type="component" value="Chromosome"/>
</dbReference>
<dbReference type="EMBL" id="CP007230">
    <property type="protein sequence ID" value="AHK21611.1"/>
    <property type="molecule type" value="Genomic_DNA"/>
</dbReference>
<evidence type="ECO:0000256" key="1">
    <source>
        <dbReference type="SAM" id="Phobius"/>
    </source>
</evidence>
<gene>
    <name evidence="2" type="ORF">BF17_21835</name>
</gene>
<evidence type="ECO:0000313" key="2">
    <source>
        <dbReference type="EMBL" id="AHK21611.1"/>
    </source>
</evidence>
<evidence type="ECO:0000313" key="3">
    <source>
        <dbReference type="Proteomes" id="UP000019439"/>
    </source>
</evidence>
<keyword evidence="1" id="KW-1133">Transmembrane helix</keyword>
<reference evidence="2 3" key="1">
    <citation type="journal article" date="2014" name="Genome Announc.">
        <title>Genome Sequence of Yersinia similis Y228T, a Member of the Yersinia pseudotuberculosis Complex.</title>
        <authorList>
            <person name="Sprague L.D."/>
            <person name="Neubauer H."/>
        </authorList>
    </citation>
    <scope>NUCLEOTIDE SEQUENCE [LARGE SCALE GENOMIC DNA]</scope>
    <source>
        <strain evidence="2 3">228</strain>
    </source>
</reference>
<name>A0ABM5Q2V4_9GAMM</name>
<keyword evidence="3" id="KW-1185">Reference proteome</keyword>
<keyword evidence="1" id="KW-0812">Transmembrane</keyword>
<sequence>MYTLSSLIFIEGWIMQTAKLSASLLATGGILGYGGAYWQMASLLIVAGIVLLAGLIASGFTDHDYRCK</sequence>
<feature type="transmembrane region" description="Helical" evidence="1">
    <location>
        <begin position="36"/>
        <end position="60"/>
    </location>
</feature>
<keyword evidence="1" id="KW-0472">Membrane</keyword>
<organism evidence="2 3">
    <name type="scientific">Yersinia similis</name>
    <dbReference type="NCBI Taxonomy" id="367190"/>
    <lineage>
        <taxon>Bacteria</taxon>
        <taxon>Pseudomonadati</taxon>
        <taxon>Pseudomonadota</taxon>
        <taxon>Gammaproteobacteria</taxon>
        <taxon>Enterobacterales</taxon>
        <taxon>Yersiniaceae</taxon>
        <taxon>Yersinia</taxon>
    </lineage>
</organism>
<proteinExistence type="predicted"/>
<accession>A0ABM5Q2V4</accession>